<keyword evidence="3" id="KW-1185">Reference proteome</keyword>
<sequence length="65" mass="7131">MDNLRWWLTAAEPRMRYGVLVAVGVVVMMTISYPFWGYGGAGMAALTAMMAVVIAHVSAKLIMRP</sequence>
<name>A0A934WJL4_9RHOB</name>
<evidence type="ECO:0000256" key="1">
    <source>
        <dbReference type="SAM" id="Phobius"/>
    </source>
</evidence>
<dbReference type="EMBL" id="NHSD01000265">
    <property type="protein sequence ID" value="MBK5927628.1"/>
    <property type="molecule type" value="Genomic_DNA"/>
</dbReference>
<keyword evidence="1" id="KW-0812">Transmembrane</keyword>
<protein>
    <submittedName>
        <fullName evidence="2">Uncharacterized protein</fullName>
    </submittedName>
</protein>
<comment type="caution">
    <text evidence="2">The sequence shown here is derived from an EMBL/GenBank/DDBJ whole genome shotgun (WGS) entry which is preliminary data.</text>
</comment>
<dbReference type="RefSeq" id="WP_201157385.1">
    <property type="nucleotide sequence ID" value="NZ_NHSD01000265.1"/>
</dbReference>
<proteinExistence type="predicted"/>
<keyword evidence="1" id="KW-0472">Membrane</keyword>
<accession>A0A934WJL4</accession>
<organism evidence="2 3">
    <name type="scientific">Rhodobaculum claviforme</name>
    <dbReference type="NCBI Taxonomy" id="1549854"/>
    <lineage>
        <taxon>Bacteria</taxon>
        <taxon>Pseudomonadati</taxon>
        <taxon>Pseudomonadota</taxon>
        <taxon>Alphaproteobacteria</taxon>
        <taxon>Rhodobacterales</taxon>
        <taxon>Paracoccaceae</taxon>
        <taxon>Rhodobaculum</taxon>
    </lineage>
</organism>
<feature type="transmembrane region" description="Helical" evidence="1">
    <location>
        <begin position="42"/>
        <end position="63"/>
    </location>
</feature>
<evidence type="ECO:0000313" key="2">
    <source>
        <dbReference type="EMBL" id="MBK5927628.1"/>
    </source>
</evidence>
<reference evidence="2" key="2">
    <citation type="journal article" date="2020" name="Microorganisms">
        <title>Osmotic Adaptation and Compatible Solute Biosynthesis of Phototrophic Bacteria as Revealed from Genome Analyses.</title>
        <authorList>
            <person name="Imhoff J.F."/>
            <person name="Rahn T."/>
            <person name="Kunzel S."/>
            <person name="Keller A."/>
            <person name="Neulinger S.C."/>
        </authorList>
    </citation>
    <scope>NUCLEOTIDE SEQUENCE</scope>
    <source>
        <strain evidence="2">LMG 28126</strain>
    </source>
</reference>
<keyword evidence="1" id="KW-1133">Transmembrane helix</keyword>
<reference evidence="2" key="1">
    <citation type="submission" date="2017-05" db="EMBL/GenBank/DDBJ databases">
        <authorList>
            <person name="Imhoff J.F."/>
            <person name="Rahn T."/>
            <person name="Kuenzel S."/>
            <person name="Neulinger S.C."/>
        </authorList>
    </citation>
    <scope>NUCLEOTIDE SEQUENCE</scope>
    <source>
        <strain evidence="2">LMG 28126</strain>
    </source>
</reference>
<feature type="transmembrane region" description="Helical" evidence="1">
    <location>
        <begin position="17"/>
        <end position="36"/>
    </location>
</feature>
<gene>
    <name evidence="2" type="ORF">CCR87_09865</name>
</gene>
<evidence type="ECO:0000313" key="3">
    <source>
        <dbReference type="Proteomes" id="UP000706333"/>
    </source>
</evidence>
<dbReference type="Proteomes" id="UP000706333">
    <property type="component" value="Unassembled WGS sequence"/>
</dbReference>
<dbReference type="AlphaFoldDB" id="A0A934WJL4"/>